<accession>A0ABU8XDT9</accession>
<dbReference type="Pfam" id="PF05597">
    <property type="entry name" value="Phasin"/>
    <property type="match status" value="1"/>
</dbReference>
<feature type="region of interest" description="Disordered" evidence="1">
    <location>
        <begin position="1"/>
        <end position="47"/>
    </location>
</feature>
<keyword evidence="3" id="KW-1185">Reference proteome</keyword>
<evidence type="ECO:0000313" key="3">
    <source>
        <dbReference type="Proteomes" id="UP001367030"/>
    </source>
</evidence>
<gene>
    <name evidence="2" type="ORF">WKW79_25810</name>
</gene>
<feature type="region of interest" description="Disordered" evidence="1">
    <location>
        <begin position="68"/>
        <end position="91"/>
    </location>
</feature>
<evidence type="ECO:0000256" key="1">
    <source>
        <dbReference type="SAM" id="MobiDB-lite"/>
    </source>
</evidence>
<sequence length="152" mass="16262">MPSPTAKKTVASKSSKPKTVAAVNDARKVKAKAKEPAADKSGGPGENLLTVGLKVLGDARNHQNRVVESLLGIPKGTPTGTRPAGKKTPLDTLGDTLGFRKLEDVFDQRIAAALVRLGIPTAEELASLRRQVNQLIEERDKALAQAQPRRKR</sequence>
<feature type="compositionally biased region" description="Basic and acidic residues" evidence="1">
    <location>
        <begin position="25"/>
        <end position="38"/>
    </location>
</feature>
<organism evidence="2 3">
    <name type="scientific">Variovorax robiniae</name>
    <dbReference type="NCBI Taxonomy" id="1836199"/>
    <lineage>
        <taxon>Bacteria</taxon>
        <taxon>Pseudomonadati</taxon>
        <taxon>Pseudomonadota</taxon>
        <taxon>Betaproteobacteria</taxon>
        <taxon>Burkholderiales</taxon>
        <taxon>Comamonadaceae</taxon>
        <taxon>Variovorax</taxon>
    </lineage>
</organism>
<dbReference type="Proteomes" id="UP001367030">
    <property type="component" value="Unassembled WGS sequence"/>
</dbReference>
<evidence type="ECO:0000313" key="2">
    <source>
        <dbReference type="EMBL" id="MEJ8858012.1"/>
    </source>
</evidence>
<name>A0ABU8XDT9_9BURK</name>
<dbReference type="RefSeq" id="WP_340338081.1">
    <property type="nucleotide sequence ID" value="NZ_JBBKZS010000014.1"/>
</dbReference>
<dbReference type="EMBL" id="JBBKZS010000014">
    <property type="protein sequence ID" value="MEJ8858012.1"/>
    <property type="molecule type" value="Genomic_DNA"/>
</dbReference>
<dbReference type="InterPro" id="IPR008769">
    <property type="entry name" value="PhaF_PhaI"/>
</dbReference>
<comment type="caution">
    <text evidence="2">The sequence shown here is derived from an EMBL/GenBank/DDBJ whole genome shotgun (WGS) entry which is preliminary data.</text>
</comment>
<feature type="compositionally biased region" description="Low complexity" evidence="1">
    <location>
        <begin position="1"/>
        <end position="23"/>
    </location>
</feature>
<proteinExistence type="predicted"/>
<protein>
    <submittedName>
        <fullName evidence="2">Phasin family protein</fullName>
    </submittedName>
</protein>
<reference evidence="2 3" key="1">
    <citation type="submission" date="2024-03" db="EMBL/GenBank/DDBJ databases">
        <title>Novel species of the genus Variovorax.</title>
        <authorList>
            <person name="Liu Q."/>
            <person name="Xin Y.-H."/>
        </authorList>
    </citation>
    <scope>NUCLEOTIDE SEQUENCE [LARGE SCALE GENOMIC DNA]</scope>
    <source>
        <strain evidence="2 3">KACC 18901</strain>
    </source>
</reference>